<name>A0A4R4E0T9_9BACT</name>
<comment type="caution">
    <text evidence="1">The sequence shown here is derived from an EMBL/GenBank/DDBJ whole genome shotgun (WGS) entry which is preliminary data.</text>
</comment>
<sequence>MHEKAIPSIHFSTVLFVDGQPVSYELVQHNNMVRLVPDSLLAICRSVPEIEATRSGRSWRLEPSLHRDLADQVLEDLARLVPC</sequence>
<evidence type="ECO:0000313" key="1">
    <source>
        <dbReference type="EMBL" id="TCZ72999.1"/>
    </source>
</evidence>
<keyword evidence="2" id="KW-1185">Reference proteome</keyword>
<organism evidence="1 2">
    <name type="scientific">Flaviaesturariibacter aridisoli</name>
    <dbReference type="NCBI Taxonomy" id="2545761"/>
    <lineage>
        <taxon>Bacteria</taxon>
        <taxon>Pseudomonadati</taxon>
        <taxon>Bacteroidota</taxon>
        <taxon>Chitinophagia</taxon>
        <taxon>Chitinophagales</taxon>
        <taxon>Chitinophagaceae</taxon>
        <taxon>Flaviaestuariibacter</taxon>
    </lineage>
</organism>
<dbReference type="EMBL" id="SKFH01000009">
    <property type="protein sequence ID" value="TCZ72999.1"/>
    <property type="molecule type" value="Genomic_DNA"/>
</dbReference>
<proteinExistence type="predicted"/>
<gene>
    <name evidence="1" type="ORF">E0486_08010</name>
</gene>
<accession>A0A4R4E0T9</accession>
<reference evidence="1 2" key="1">
    <citation type="submission" date="2019-03" db="EMBL/GenBank/DDBJ databases">
        <authorList>
            <person name="Kim M.K.M."/>
        </authorList>
    </citation>
    <scope>NUCLEOTIDE SEQUENCE [LARGE SCALE GENOMIC DNA]</scope>
    <source>
        <strain evidence="1 2">17J68-15</strain>
    </source>
</reference>
<evidence type="ECO:0000313" key="2">
    <source>
        <dbReference type="Proteomes" id="UP000295164"/>
    </source>
</evidence>
<dbReference type="AlphaFoldDB" id="A0A4R4E0T9"/>
<dbReference type="RefSeq" id="WP_131851634.1">
    <property type="nucleotide sequence ID" value="NZ_SKFH01000009.1"/>
</dbReference>
<dbReference type="Proteomes" id="UP000295164">
    <property type="component" value="Unassembled WGS sequence"/>
</dbReference>
<protein>
    <submittedName>
        <fullName evidence="1">Uncharacterized protein</fullName>
    </submittedName>
</protein>
<dbReference type="OrthoDB" id="678297at2"/>